<proteinExistence type="predicted"/>
<dbReference type="InterPro" id="IPR052577">
    <property type="entry name" value="VWA7"/>
</dbReference>
<dbReference type="Proteomes" id="UP000694701">
    <property type="component" value="Unplaced"/>
</dbReference>
<dbReference type="PANTHER" id="PTHR14905">
    <property type="entry name" value="NG37"/>
    <property type="match status" value="1"/>
</dbReference>
<comment type="subcellular location">
    <subcellularLocation>
        <location evidence="1">Secreted</location>
    </subcellularLocation>
</comment>
<organism evidence="10 11">
    <name type="scientific">Cyprinus carpio</name>
    <name type="common">Common carp</name>
    <dbReference type="NCBI Taxonomy" id="7962"/>
    <lineage>
        <taxon>Eukaryota</taxon>
        <taxon>Metazoa</taxon>
        <taxon>Chordata</taxon>
        <taxon>Craniata</taxon>
        <taxon>Vertebrata</taxon>
        <taxon>Euteleostomi</taxon>
        <taxon>Actinopterygii</taxon>
        <taxon>Neopterygii</taxon>
        <taxon>Teleostei</taxon>
        <taxon>Ostariophysi</taxon>
        <taxon>Cypriniformes</taxon>
        <taxon>Cyprinidae</taxon>
        <taxon>Cyprininae</taxon>
        <taxon>Cyprinus</taxon>
    </lineage>
</organism>
<feature type="chain" id="PRO_5034989525" description="von Willebrand factor A domain-containing protein 7-like" evidence="5">
    <location>
        <begin position="25"/>
        <end position="966"/>
    </location>
</feature>
<evidence type="ECO:0000256" key="2">
    <source>
        <dbReference type="ARBA" id="ARBA00022525"/>
    </source>
</evidence>
<feature type="domain" description="VWA7 Ig-like" evidence="7">
    <location>
        <begin position="703"/>
        <end position="799"/>
    </location>
</feature>
<dbReference type="SUPFAM" id="SSF53300">
    <property type="entry name" value="vWA-like"/>
    <property type="match status" value="1"/>
</dbReference>
<protein>
    <recommendedName>
        <fullName evidence="12">von Willebrand factor A domain-containing protein 7-like</fullName>
    </recommendedName>
</protein>
<evidence type="ECO:0000256" key="5">
    <source>
        <dbReference type="SAM" id="SignalP"/>
    </source>
</evidence>
<dbReference type="AlphaFoldDB" id="A0A8C2HZ49"/>
<dbReference type="Pfam" id="PF23560">
    <property type="entry name" value="GBD_Hemicentin"/>
    <property type="match status" value="1"/>
</dbReference>
<evidence type="ECO:0000313" key="11">
    <source>
        <dbReference type="Proteomes" id="UP000694701"/>
    </source>
</evidence>
<name>A0A8C2HZ49_CYPCA</name>
<evidence type="ECO:0000259" key="8">
    <source>
        <dbReference type="Pfam" id="PF25106"/>
    </source>
</evidence>
<evidence type="ECO:0000313" key="10">
    <source>
        <dbReference type="Ensembl" id="ENSCCRP00020071805.1"/>
    </source>
</evidence>
<dbReference type="Ensembl" id="ENSCCRT00020078857.1">
    <property type="protein sequence ID" value="ENSCCRP00020071805.1"/>
    <property type="gene ID" value="ENSCCRG00020033593.1"/>
</dbReference>
<dbReference type="Pfam" id="PF25106">
    <property type="entry name" value="VWA_4"/>
    <property type="match status" value="1"/>
</dbReference>
<dbReference type="InterPro" id="IPR056475">
    <property type="entry name" value="GBD_Hemicentin/VWA7"/>
</dbReference>
<reference evidence="10" key="1">
    <citation type="submission" date="2025-08" db="UniProtKB">
        <authorList>
            <consortium name="Ensembl"/>
        </authorList>
    </citation>
    <scope>IDENTIFICATION</scope>
</reference>
<dbReference type="InterPro" id="IPR056862">
    <property type="entry name" value="VWA7_N"/>
</dbReference>
<evidence type="ECO:0000256" key="4">
    <source>
        <dbReference type="ARBA" id="ARBA00023180"/>
    </source>
</evidence>
<accession>A0A8C2HZ49</accession>
<feature type="domain" description="VWA7 N-terminal" evidence="9">
    <location>
        <begin position="68"/>
        <end position="286"/>
    </location>
</feature>
<dbReference type="PANTHER" id="PTHR14905:SF18">
    <property type="entry name" value="VON WILLEBRAND FACTOR A DOMAIN-CONTAINING 10, TANDEM DUPLICATE 1-RELATED"/>
    <property type="match status" value="1"/>
</dbReference>
<keyword evidence="3 5" id="KW-0732">Signal</keyword>
<sequence>MTQNSLHTFIILFVILQSEVGTLAFKFMLTRSITHQEITRKAILQTTAEVCKTQALQQGRDFVQPSILTVESLTEACSSPTSSKGFEQAINTVCDSNAGIDKHHMSDAEYHFDDESFSKGWNLIKDGVAAVKTAAEEKNYETARERLGEIMHTIQDFYSHSNWIELGNLFPYSNLIRPDRQIDNIAGDRPTCRNCDDNCNSNILKDIIDEKKLTSGYFGFNKKPGKCSHGDFLDFSSLLEPRGGINKDTHSSSHGYLHEAAARVAIAATRELLEDIRGSLGDSNFLRLMGFSQSSVLCFAIDTTGSMGDDIDEVRRVTSDITDRMRDTVSEYILVPFNDPDFGPLIRTTDPDEFKLQINALEPHDGGDTPELCLSGLRLALTGSPPQTKIFVFTDADAKDKELKSTILALIESTKSVVNFMLTNGLAARRRRSEDLNQGQNQHYSTRISNPLNQVYEDLALASGGQAIEVTKATLPQATRIIVDASTSSLVTVFQAVRNPGKEESFSFIVDDSLKNMSIYITGTSLVFNITSPSGDSQTNEELNGTLGLVENVGNFYTVRLTILDQVGLWNIKMSSLQPYTIKVLGQSDIDFLFNFVELSEGAHSGYSVLSGRLPANRNVTLLLTIMGGDTVTPTEVALVKSSDSQSINGTLEKLADGKFLVTVNSVPAGEFVVRVMGERSSSRSSNGRFQRQSITQQRTSSLVITARTDEVWEPGKTLSIPFTVVNNSSDVLLNINARNDRGFATVFPSSMYDGSGNSTVNITAPPNTPSGTQVTLTIEAETSGKSDFNYAVLKLTVVSLITDFTSPVCEIVSVNANCSGNCSLSSWELSANLTDGNGTGIKSLTLRQGLGTLNTTTRIGGEGVNVTLAFYRASCCSEVMELVAVDGAGNVGICVKSITSAVTTTANTFMYTTSTTNSMTTTTATTTTSTPSTNATSYSAGCIFDPPISFWVGVGAFLLFHVLCF</sequence>
<dbReference type="Pfam" id="PF23619">
    <property type="entry name" value="Ig_VWA7"/>
    <property type="match status" value="1"/>
</dbReference>
<evidence type="ECO:0000259" key="7">
    <source>
        <dbReference type="Pfam" id="PF23619"/>
    </source>
</evidence>
<feature type="domain" description="Hemicentin-1-like von Willebrand factor A" evidence="8">
    <location>
        <begin position="297"/>
        <end position="472"/>
    </location>
</feature>
<keyword evidence="4" id="KW-0325">Glycoprotein</keyword>
<dbReference type="InterPro" id="IPR056861">
    <property type="entry name" value="HMCN1-like_VWA"/>
</dbReference>
<evidence type="ECO:0008006" key="12">
    <source>
        <dbReference type="Google" id="ProtNLM"/>
    </source>
</evidence>
<evidence type="ECO:0000256" key="1">
    <source>
        <dbReference type="ARBA" id="ARBA00004613"/>
    </source>
</evidence>
<dbReference type="InterPro" id="IPR036465">
    <property type="entry name" value="vWFA_dom_sf"/>
</dbReference>
<keyword evidence="2" id="KW-0964">Secreted</keyword>
<dbReference type="Pfam" id="PF25107">
    <property type="entry name" value="VWA7_N"/>
    <property type="match status" value="1"/>
</dbReference>
<dbReference type="InterPro" id="IPR057615">
    <property type="entry name" value="Ig_VWA7"/>
</dbReference>
<evidence type="ECO:0000259" key="9">
    <source>
        <dbReference type="Pfam" id="PF25107"/>
    </source>
</evidence>
<evidence type="ECO:0000259" key="6">
    <source>
        <dbReference type="Pfam" id="PF23560"/>
    </source>
</evidence>
<evidence type="ECO:0000256" key="3">
    <source>
        <dbReference type="ARBA" id="ARBA00022729"/>
    </source>
</evidence>
<dbReference type="Gene3D" id="3.40.50.410">
    <property type="entry name" value="von Willebrand factor, type A domain"/>
    <property type="match status" value="1"/>
</dbReference>
<feature type="domain" description="Hemicentin/VWA7 galactose-binding" evidence="6">
    <location>
        <begin position="491"/>
        <end position="588"/>
    </location>
</feature>
<feature type="signal peptide" evidence="5">
    <location>
        <begin position="1"/>
        <end position="24"/>
    </location>
</feature>
<dbReference type="GO" id="GO:0005576">
    <property type="term" value="C:extracellular region"/>
    <property type="evidence" value="ECO:0007669"/>
    <property type="project" value="UniProtKB-SubCell"/>
</dbReference>